<accession>A0A8D8MNR7</accession>
<dbReference type="EMBL" id="HBUE01211219">
    <property type="protein sequence ID" value="CAG6534490.1"/>
    <property type="molecule type" value="Transcribed_RNA"/>
</dbReference>
<dbReference type="EMBL" id="HBUE01317655">
    <property type="protein sequence ID" value="CAG6586438.1"/>
    <property type="molecule type" value="Transcribed_RNA"/>
</dbReference>
<organism evidence="1">
    <name type="scientific">Culex pipiens</name>
    <name type="common">House mosquito</name>
    <dbReference type="NCBI Taxonomy" id="7175"/>
    <lineage>
        <taxon>Eukaryota</taxon>
        <taxon>Metazoa</taxon>
        <taxon>Ecdysozoa</taxon>
        <taxon>Arthropoda</taxon>
        <taxon>Hexapoda</taxon>
        <taxon>Insecta</taxon>
        <taxon>Pterygota</taxon>
        <taxon>Neoptera</taxon>
        <taxon>Endopterygota</taxon>
        <taxon>Diptera</taxon>
        <taxon>Nematocera</taxon>
        <taxon>Culicoidea</taxon>
        <taxon>Culicidae</taxon>
        <taxon>Culicinae</taxon>
        <taxon>Culicini</taxon>
        <taxon>Culex</taxon>
        <taxon>Culex</taxon>
    </lineage>
</organism>
<name>A0A8D8MNR7_CULPI</name>
<sequence length="108" mass="12051">MTPATVMPHPIAHSLSYHHINQSTIKTVLSRNAVPLRRCSNRPRMVNSGAFREMPRWTWKPSTPCFTVIPSASRTRRTGCTSTTNPTTCVLEVTKPSSTVENRVISCL</sequence>
<reference evidence="1" key="1">
    <citation type="submission" date="2021-05" db="EMBL/GenBank/DDBJ databases">
        <authorList>
            <person name="Alioto T."/>
            <person name="Alioto T."/>
            <person name="Gomez Garrido J."/>
        </authorList>
    </citation>
    <scope>NUCLEOTIDE SEQUENCE</scope>
</reference>
<protein>
    <submittedName>
        <fullName evidence="1">(northern house mosquito) hypothetical protein</fullName>
    </submittedName>
</protein>
<evidence type="ECO:0000313" key="1">
    <source>
        <dbReference type="EMBL" id="CAG6534490.1"/>
    </source>
</evidence>
<proteinExistence type="predicted"/>
<dbReference type="AlphaFoldDB" id="A0A8D8MNR7"/>